<feature type="compositionally biased region" description="Polar residues" evidence="1">
    <location>
        <begin position="292"/>
        <end position="307"/>
    </location>
</feature>
<evidence type="ECO:0000313" key="3">
    <source>
        <dbReference type="Proteomes" id="UP000707451"/>
    </source>
</evidence>
<feature type="region of interest" description="Disordered" evidence="1">
    <location>
        <begin position="349"/>
        <end position="370"/>
    </location>
</feature>
<feature type="compositionally biased region" description="Polar residues" evidence="1">
    <location>
        <begin position="477"/>
        <end position="497"/>
    </location>
</feature>
<comment type="caution">
    <text evidence="2">The sequence shown here is derived from an EMBL/GenBank/DDBJ whole genome shotgun (WGS) entry which is preliminary data.</text>
</comment>
<dbReference type="OrthoDB" id="10601024at2759"/>
<evidence type="ECO:0000313" key="2">
    <source>
        <dbReference type="EMBL" id="KAG9071058.1"/>
    </source>
</evidence>
<feature type="region of interest" description="Disordered" evidence="1">
    <location>
        <begin position="595"/>
        <end position="621"/>
    </location>
</feature>
<accession>A0A9P7Y2F7</accession>
<evidence type="ECO:0000256" key="1">
    <source>
        <dbReference type="SAM" id="MobiDB-lite"/>
    </source>
</evidence>
<dbReference type="EMBL" id="JAHRHY010000003">
    <property type="protein sequence ID" value="KAG9071058.1"/>
    <property type="molecule type" value="Genomic_DNA"/>
</dbReference>
<feature type="compositionally biased region" description="Basic residues" evidence="1">
    <location>
        <begin position="521"/>
        <end position="531"/>
    </location>
</feature>
<feature type="region of interest" description="Disordered" evidence="1">
    <location>
        <begin position="129"/>
        <end position="182"/>
    </location>
</feature>
<feature type="compositionally biased region" description="Polar residues" evidence="1">
    <location>
        <begin position="352"/>
        <end position="364"/>
    </location>
</feature>
<dbReference type="Proteomes" id="UP000707451">
    <property type="component" value="Unassembled WGS sequence"/>
</dbReference>
<feature type="compositionally biased region" description="Polar residues" evidence="1">
    <location>
        <begin position="439"/>
        <end position="453"/>
    </location>
</feature>
<protein>
    <submittedName>
        <fullName evidence="2">Uncharacterized protein</fullName>
    </submittedName>
</protein>
<proteinExistence type="predicted"/>
<feature type="region of interest" description="Disordered" evidence="1">
    <location>
        <begin position="227"/>
        <end position="309"/>
    </location>
</feature>
<feature type="compositionally biased region" description="Gly residues" evidence="1">
    <location>
        <begin position="249"/>
        <end position="264"/>
    </location>
</feature>
<organism evidence="2 3">
    <name type="scientific">Linnemannia hyalina</name>
    <dbReference type="NCBI Taxonomy" id="64524"/>
    <lineage>
        <taxon>Eukaryota</taxon>
        <taxon>Fungi</taxon>
        <taxon>Fungi incertae sedis</taxon>
        <taxon>Mucoromycota</taxon>
        <taxon>Mortierellomycotina</taxon>
        <taxon>Mortierellomycetes</taxon>
        <taxon>Mortierellales</taxon>
        <taxon>Mortierellaceae</taxon>
        <taxon>Linnemannia</taxon>
    </lineage>
</organism>
<sequence>MTFTPAIGFITGYLEGSGDLVVAAVKVQEYWVGCRTISGLYHRLLRDDSVLAPIVDHTLTTGGSNERPSKHKRKFSVASLTLGGGGGTANANLDGNPLGAWMNSKVPRKGSDPGAVEEKRGTFMTLGQRSAGLDEDGGGTSSYPGENEAMSRNVDGAGVAEGSHDHRSRMSQGSIRGDNIPKEHRGHSRVEFAENSFSAAGGGALGRRGTDPDLRGPLRTAILAERTFGGSTNSGAGGGGNSDMTMMMNGGGGGGAPGQGGNRGNGLQASDDENRRRPSWASRLGTGFSGFLNRTDSSKSTSGTSQVAYDGYNNDRHVFHGHNSNINNSNIAGDLDVDGLVTPWWSRAGGEWTSTDISSSGPTERQNKRLMMHQPPFVGASEIVEDREGESESSVQDRQTAAAATTTPLQVKSTALEEPSLVDGVDASGAAAGGTTAGYDSSNQSVRRGSTASGRVGDSLPPPILSLDPPSGPASAHAQSLHSQQGSIRSIARSTQPAPEDGNDYDSEDLYDPEFGIGGNGRRRRRNHTKLPSHLLPTQGSQTIIPSAAVISAAAAAVSAGWSESDALAAAMATPGFTPTPNSASGSWMTTTTPGISSDCSSLRNNRTRHNSRTSTTSSLQASLYPRRGSAGEGYMSSEGSSNSVCSNQGALAASGSATSILANSGAPGSGRYRRRAFNNRIIMSPITTTSGKQQQHQ</sequence>
<gene>
    <name evidence="2" type="ORF">KI688_008601</name>
</gene>
<keyword evidence="3" id="KW-1185">Reference proteome</keyword>
<name>A0A9P7Y2F7_9FUNG</name>
<dbReference type="AlphaFoldDB" id="A0A9P7Y2F7"/>
<reference evidence="2" key="1">
    <citation type="submission" date="2021-06" db="EMBL/GenBank/DDBJ databases">
        <title>Genome Sequence of Mortierella hyaline Strain SCG-10, a Cold-Adapted, Nitrate-Reducing Fungus Isolated from Soil in Minnesota, USA.</title>
        <authorList>
            <person name="Aldossari N."/>
        </authorList>
    </citation>
    <scope>NUCLEOTIDE SEQUENCE</scope>
    <source>
        <strain evidence="2">SCG-10</strain>
    </source>
</reference>
<feature type="compositionally biased region" description="Acidic residues" evidence="1">
    <location>
        <begin position="501"/>
        <end position="512"/>
    </location>
</feature>
<feature type="region of interest" description="Disordered" evidence="1">
    <location>
        <begin position="385"/>
        <end position="539"/>
    </location>
</feature>